<organism evidence="2 3">
    <name type="scientific">Tetraparma gracilis</name>
    <dbReference type="NCBI Taxonomy" id="2962635"/>
    <lineage>
        <taxon>Eukaryota</taxon>
        <taxon>Sar</taxon>
        <taxon>Stramenopiles</taxon>
        <taxon>Ochrophyta</taxon>
        <taxon>Bolidophyceae</taxon>
        <taxon>Parmales</taxon>
        <taxon>Triparmaceae</taxon>
        <taxon>Tetraparma</taxon>
    </lineage>
</organism>
<evidence type="ECO:0000313" key="3">
    <source>
        <dbReference type="Proteomes" id="UP001165060"/>
    </source>
</evidence>
<gene>
    <name evidence="2" type="ORF">TeGR_g11748</name>
</gene>
<evidence type="ECO:0000256" key="1">
    <source>
        <dbReference type="SAM" id="MobiDB-lite"/>
    </source>
</evidence>
<sequence>MVFRTAVSCFVLQPSSSVNKTTAANYVKALDSFRSSSSTISPVSSYLLVTSNSVSVSQAALDVFAKRGVQVLFPGGAPAAKAAPKKKKKSAGGSPPAKKAQKAQKRGRALTADEVFDQYAGNPGGSDLSPKKLKGGAEAVPLAEYIFKFNVETVGSRIQTADNTLALLDVILSESAGKREVGELREAFGTFLEKRRDVDGVDVVSVADFKSITQFFSQYGSTGRGLQLAVRDASKDDDDEGGWCILVDDFMEGLVEIEKVGAKVGKIAMQR</sequence>
<keyword evidence="3" id="KW-1185">Reference proteome</keyword>
<feature type="region of interest" description="Disordered" evidence="1">
    <location>
        <begin position="78"/>
        <end position="105"/>
    </location>
</feature>
<reference evidence="2 3" key="1">
    <citation type="journal article" date="2023" name="Commun. Biol.">
        <title>Genome analysis of Parmales, the sister group of diatoms, reveals the evolutionary specialization of diatoms from phago-mixotrophs to photoautotrophs.</title>
        <authorList>
            <person name="Ban H."/>
            <person name="Sato S."/>
            <person name="Yoshikawa S."/>
            <person name="Yamada K."/>
            <person name="Nakamura Y."/>
            <person name="Ichinomiya M."/>
            <person name="Sato N."/>
            <person name="Blanc-Mathieu R."/>
            <person name="Endo H."/>
            <person name="Kuwata A."/>
            <person name="Ogata H."/>
        </authorList>
    </citation>
    <scope>NUCLEOTIDE SEQUENCE [LARGE SCALE GENOMIC DNA]</scope>
</reference>
<dbReference type="EMBL" id="BRYB01001644">
    <property type="protein sequence ID" value="GMI30261.1"/>
    <property type="molecule type" value="Genomic_DNA"/>
</dbReference>
<accession>A0ABQ6MQM7</accession>
<proteinExistence type="predicted"/>
<comment type="caution">
    <text evidence="2">The sequence shown here is derived from an EMBL/GenBank/DDBJ whole genome shotgun (WGS) entry which is preliminary data.</text>
</comment>
<dbReference type="Proteomes" id="UP001165060">
    <property type="component" value="Unassembled WGS sequence"/>
</dbReference>
<protein>
    <submittedName>
        <fullName evidence="2">Uncharacterized protein</fullName>
    </submittedName>
</protein>
<evidence type="ECO:0000313" key="2">
    <source>
        <dbReference type="EMBL" id="GMI30261.1"/>
    </source>
</evidence>
<name>A0ABQ6MQM7_9STRA</name>